<dbReference type="Gene3D" id="1.50.10.10">
    <property type="match status" value="1"/>
</dbReference>
<keyword evidence="1" id="KW-0378">Hydrolase</keyword>
<gene>
    <name evidence="1" type="ORF">EPA93_43935</name>
</gene>
<dbReference type="PANTHER" id="PTHR31047:SF0">
    <property type="entry name" value="MEIOTICALLY UP-REGULATED GENE 157 PROTEIN"/>
    <property type="match status" value="1"/>
</dbReference>
<dbReference type="PIRSF" id="PIRSF028846">
    <property type="entry name" value="UCP028846"/>
    <property type="match status" value="1"/>
</dbReference>
<dbReference type="Pfam" id="PF06824">
    <property type="entry name" value="Glyco_hydro_125"/>
    <property type="match status" value="1"/>
</dbReference>
<protein>
    <submittedName>
        <fullName evidence="1">Glycoside hydrolase family 125 protein</fullName>
    </submittedName>
</protein>
<proteinExistence type="predicted"/>
<dbReference type="GO" id="GO:0016787">
    <property type="term" value="F:hydrolase activity"/>
    <property type="evidence" value="ECO:0007669"/>
    <property type="project" value="UniProtKB-KW"/>
</dbReference>
<dbReference type="InterPro" id="IPR012341">
    <property type="entry name" value="6hp_glycosidase-like_sf"/>
</dbReference>
<evidence type="ECO:0000313" key="1">
    <source>
        <dbReference type="EMBL" id="QBD82555.1"/>
    </source>
</evidence>
<dbReference type="AlphaFoldDB" id="A0A4P6K3E0"/>
<keyword evidence="2" id="KW-1185">Reference proteome</keyword>
<dbReference type="InterPro" id="IPR008313">
    <property type="entry name" value="GH125"/>
</dbReference>
<dbReference type="GO" id="GO:0005975">
    <property type="term" value="P:carbohydrate metabolic process"/>
    <property type="evidence" value="ECO:0007669"/>
    <property type="project" value="InterPro"/>
</dbReference>
<name>A0A4P6K3E0_KTERU</name>
<dbReference type="OrthoDB" id="181472at2"/>
<dbReference type="InterPro" id="IPR008928">
    <property type="entry name" value="6-hairpin_glycosidase_sf"/>
</dbReference>
<dbReference type="Proteomes" id="UP000290365">
    <property type="component" value="Chromosome"/>
</dbReference>
<organism evidence="1 2">
    <name type="scientific">Ktedonosporobacter rubrisoli</name>
    <dbReference type="NCBI Taxonomy" id="2509675"/>
    <lineage>
        <taxon>Bacteria</taxon>
        <taxon>Bacillati</taxon>
        <taxon>Chloroflexota</taxon>
        <taxon>Ktedonobacteria</taxon>
        <taxon>Ktedonobacterales</taxon>
        <taxon>Ktedonosporobacteraceae</taxon>
        <taxon>Ktedonosporobacter</taxon>
    </lineage>
</organism>
<dbReference type="KEGG" id="kbs:EPA93_43935"/>
<dbReference type="PANTHER" id="PTHR31047">
    <property type="entry name" value="MEIOTICALLY UP-REGULATED GENE 157 PROTEIN"/>
    <property type="match status" value="1"/>
</dbReference>
<reference evidence="1 2" key="1">
    <citation type="submission" date="2019-01" db="EMBL/GenBank/DDBJ databases">
        <title>Ktedonosporobacter rubrisoli SCAWS-G2.</title>
        <authorList>
            <person name="Huang Y."/>
            <person name="Yan B."/>
        </authorList>
    </citation>
    <scope>NUCLEOTIDE SEQUENCE [LARGE SCALE GENOMIC DNA]</scope>
    <source>
        <strain evidence="1 2">SCAWS-G2</strain>
    </source>
</reference>
<accession>A0A4P6K3E0</accession>
<dbReference type="SMART" id="SM01149">
    <property type="entry name" value="DUF1237"/>
    <property type="match status" value="1"/>
</dbReference>
<dbReference type="EMBL" id="CP035758">
    <property type="protein sequence ID" value="QBD82555.1"/>
    <property type="molecule type" value="Genomic_DNA"/>
</dbReference>
<evidence type="ECO:0000313" key="2">
    <source>
        <dbReference type="Proteomes" id="UP000290365"/>
    </source>
</evidence>
<sequence>MQRYKAIYSYIQEIQKKLKDEQQLASMFASCFPNTLETTVKLLDDGTTFVFTGDIPAMWLRDSSAQVNPYIKLAQDDPDLQRLLRGLIHRQAGYIVLDPYANAFNNGSEGQGHKGDRPLADPWVWERKFELDSLCYPVKLCYSYWKATQEETIFNGVVHQMLQKIVATMQVEQCHDQASSYTFERPYPAPQSDTLPFHGKGTRTNYTGMLWSGFRPSDDACKFGFLIPANMFAVVVLGYIEEIARSIYADERLARQAQTLRKEVDFGIKTYGIVEHPRYGRIYAYETDGYGNYNLMDDANVPSLLSMPYLGYCAIDDTLYQNTRRFVLSRDNPYYFAGTYAHGVGSPHTPTGYIWPIALSICGLTTQDKDEQEELLHMLVTTTADSGYMHEGFHQDDPRQFTRPWFAWANSLFAEFVLHVVGSRT</sequence>
<dbReference type="SUPFAM" id="SSF48208">
    <property type="entry name" value="Six-hairpin glycosidases"/>
    <property type="match status" value="1"/>
</dbReference>
<dbReference type="RefSeq" id="WP_129893624.1">
    <property type="nucleotide sequence ID" value="NZ_CP035758.1"/>
</dbReference>